<keyword evidence="5" id="KW-0460">Magnesium</keyword>
<evidence type="ECO:0000256" key="2">
    <source>
        <dbReference type="ARBA" id="ARBA00022679"/>
    </source>
</evidence>
<accession>A0AAV1UDP7</accession>
<feature type="region of interest" description="Disordered" evidence="7">
    <location>
        <begin position="462"/>
        <end position="489"/>
    </location>
</feature>
<dbReference type="GO" id="GO:0006006">
    <property type="term" value="P:glucose metabolic process"/>
    <property type="evidence" value="ECO:0007669"/>
    <property type="project" value="TreeGrafter"/>
</dbReference>
<evidence type="ECO:0000256" key="3">
    <source>
        <dbReference type="ARBA" id="ARBA00022723"/>
    </source>
</evidence>
<dbReference type="AlphaFoldDB" id="A0AAV1UDP7"/>
<evidence type="ECO:0000256" key="7">
    <source>
        <dbReference type="SAM" id="MobiDB-lite"/>
    </source>
</evidence>
<keyword evidence="3" id="KW-0479">Metal-binding</keyword>
<keyword evidence="6" id="KW-0324">Glycolysis</keyword>
<reference evidence="8" key="1">
    <citation type="submission" date="2024-01" db="EMBL/GenBank/DDBJ databases">
        <authorList>
            <person name="Webb A."/>
        </authorList>
    </citation>
    <scope>NUCLEOTIDE SEQUENCE</scope>
    <source>
        <strain evidence="8">Pm1</strain>
    </source>
</reference>
<sequence length="574" mass="63112">MYGASQVLALSVSVVLCALAVLYSDFFSTLVLPTRPSSHLSVAEQHQLLASLVFYSSKSPSYWTNPQPRTPQPLTTTISTPPPRIAFCCSADLDVSVPAVALMHQVELQQHQQQHKTQHATTSLALPVRHHERIDSLQELQESFVFYFSSGAAAEQSVNSSAAFHEIVALANALPDVQRKVGGNAATMAARASAEGCTVLLGAAMGVQMKQHFDDPTIQLVGTIEGEGKEDVHLVLEYGRGDAFRGHVSPRANRYYLNHDVHNARLSVLEEFERALETFEPDLVVFGGLQLMEVEQDVRARVLRLEALAGVLQNLYAVDTPTHYEFAAVSDFGLFSDTVRLVLPWVDSIGLNEQELFILHHFLVTGKESTATTSRPTIAEISAQLHGIIQFAKDARETVEASRRGKEDDGKHEVTVALAHLSRIHFHTLQFHVVCQRKKGIWEDPTSALVQSALISSKVACGKPPVPRSGSASDDENEAQSMRTSAEMEVDPERVEMLLAREQLLSERQDLKVDLDPLSPVITWQEADFQCHLVPMLACKKPDYTAGLGDNISGTGIAYHRLQKTKTKAGVFAE</sequence>
<dbReference type="GO" id="GO:0006096">
    <property type="term" value="P:glycolytic process"/>
    <property type="evidence" value="ECO:0007669"/>
    <property type="project" value="UniProtKB-KW"/>
</dbReference>
<dbReference type="PROSITE" id="PS51255">
    <property type="entry name" value="ADPK"/>
    <property type="match status" value="1"/>
</dbReference>
<evidence type="ECO:0000256" key="1">
    <source>
        <dbReference type="ARBA" id="ARBA00022490"/>
    </source>
</evidence>
<dbReference type="GO" id="GO:0046872">
    <property type="term" value="F:metal ion binding"/>
    <property type="evidence" value="ECO:0007669"/>
    <property type="project" value="UniProtKB-KW"/>
</dbReference>
<keyword evidence="2" id="KW-0808">Transferase</keyword>
<dbReference type="InterPro" id="IPR029056">
    <property type="entry name" value="Ribokinase-like"/>
</dbReference>
<evidence type="ECO:0008006" key="10">
    <source>
        <dbReference type="Google" id="ProtNLM"/>
    </source>
</evidence>
<organism evidence="8 9">
    <name type="scientific">Peronospora matthiolae</name>
    <dbReference type="NCBI Taxonomy" id="2874970"/>
    <lineage>
        <taxon>Eukaryota</taxon>
        <taxon>Sar</taxon>
        <taxon>Stramenopiles</taxon>
        <taxon>Oomycota</taxon>
        <taxon>Peronosporomycetes</taxon>
        <taxon>Peronosporales</taxon>
        <taxon>Peronosporaceae</taxon>
        <taxon>Peronospora</taxon>
    </lineage>
</organism>
<dbReference type="PANTHER" id="PTHR21208">
    <property type="entry name" value="ADP-DEPENDENT GLUCOKINASE"/>
    <property type="match status" value="1"/>
</dbReference>
<gene>
    <name evidence="8" type="ORF">PM001_LOCUS18124</name>
</gene>
<evidence type="ECO:0000256" key="6">
    <source>
        <dbReference type="ARBA" id="ARBA00023152"/>
    </source>
</evidence>
<proteinExistence type="predicted"/>
<dbReference type="PANTHER" id="PTHR21208:SF1">
    <property type="entry name" value="ADP-DEPENDENT GLUCOKINASE"/>
    <property type="match status" value="1"/>
</dbReference>
<dbReference type="SUPFAM" id="SSF53613">
    <property type="entry name" value="Ribokinase-like"/>
    <property type="match status" value="1"/>
</dbReference>
<keyword evidence="4" id="KW-0418">Kinase</keyword>
<dbReference type="InterPro" id="IPR007666">
    <property type="entry name" value="ADP_PFK/GK"/>
</dbReference>
<keyword evidence="1" id="KW-0963">Cytoplasm</keyword>
<evidence type="ECO:0000313" key="9">
    <source>
        <dbReference type="Proteomes" id="UP001162060"/>
    </source>
</evidence>
<dbReference type="GO" id="GO:0043843">
    <property type="term" value="F:ADP-specific glucokinase activity"/>
    <property type="evidence" value="ECO:0007669"/>
    <property type="project" value="TreeGrafter"/>
</dbReference>
<dbReference type="EMBL" id="CAKLBY020000193">
    <property type="protein sequence ID" value="CAK7932974.1"/>
    <property type="molecule type" value="Genomic_DNA"/>
</dbReference>
<dbReference type="GO" id="GO:0005783">
    <property type="term" value="C:endoplasmic reticulum"/>
    <property type="evidence" value="ECO:0007669"/>
    <property type="project" value="TreeGrafter"/>
</dbReference>
<name>A0AAV1UDP7_9STRA</name>
<dbReference type="Gene3D" id="3.40.1190.20">
    <property type="match status" value="1"/>
</dbReference>
<protein>
    <recommendedName>
        <fullName evidence="10">ADP-dependent glucokinase</fullName>
    </recommendedName>
</protein>
<dbReference type="Pfam" id="PF04587">
    <property type="entry name" value="ADP_PFK_GK"/>
    <property type="match status" value="1"/>
</dbReference>
<evidence type="ECO:0000256" key="5">
    <source>
        <dbReference type="ARBA" id="ARBA00022842"/>
    </source>
</evidence>
<dbReference type="Proteomes" id="UP001162060">
    <property type="component" value="Unassembled WGS sequence"/>
</dbReference>
<evidence type="ECO:0000256" key="4">
    <source>
        <dbReference type="ARBA" id="ARBA00022777"/>
    </source>
</evidence>
<comment type="caution">
    <text evidence="8">The sequence shown here is derived from an EMBL/GenBank/DDBJ whole genome shotgun (WGS) entry which is preliminary data.</text>
</comment>
<evidence type="ECO:0000313" key="8">
    <source>
        <dbReference type="EMBL" id="CAK7932974.1"/>
    </source>
</evidence>